<proteinExistence type="predicted"/>
<accession>A0AA43TZ82</accession>
<evidence type="ECO:0000313" key="2">
    <source>
        <dbReference type="Proteomes" id="UP001161017"/>
    </source>
</evidence>
<comment type="caution">
    <text evidence="1">The sequence shown here is derived from an EMBL/GenBank/DDBJ whole genome shotgun (WGS) entry which is preliminary data.</text>
</comment>
<dbReference type="Proteomes" id="UP001161017">
    <property type="component" value="Unassembled WGS sequence"/>
</dbReference>
<organism evidence="1 2">
    <name type="scientific">Ramalina farinacea</name>
    <dbReference type="NCBI Taxonomy" id="258253"/>
    <lineage>
        <taxon>Eukaryota</taxon>
        <taxon>Fungi</taxon>
        <taxon>Dikarya</taxon>
        <taxon>Ascomycota</taxon>
        <taxon>Pezizomycotina</taxon>
        <taxon>Lecanoromycetes</taxon>
        <taxon>OSLEUM clade</taxon>
        <taxon>Lecanoromycetidae</taxon>
        <taxon>Lecanorales</taxon>
        <taxon>Lecanorineae</taxon>
        <taxon>Ramalinaceae</taxon>
        <taxon>Ramalina</taxon>
    </lineage>
</organism>
<dbReference type="EMBL" id="JAPUFD010000026">
    <property type="protein sequence ID" value="MDI1493458.1"/>
    <property type="molecule type" value="Genomic_DNA"/>
</dbReference>
<name>A0AA43TZ82_9LECA</name>
<keyword evidence="2" id="KW-1185">Reference proteome</keyword>
<protein>
    <submittedName>
        <fullName evidence="1">Uncharacterized protein</fullName>
    </submittedName>
</protein>
<dbReference type="AlphaFoldDB" id="A0AA43TZ82"/>
<gene>
    <name evidence="1" type="ORF">OHK93_005248</name>
</gene>
<evidence type="ECO:0000313" key="1">
    <source>
        <dbReference type="EMBL" id="MDI1493458.1"/>
    </source>
</evidence>
<sequence>MAPATKNARFHYRIYDGDDTHDLTHIHPVPHLLCSNSQPQDKRYRDTFRETFSAVNAKTHNDVMAKVSHPCIKCGKPVKDTIKSPMVYLRLPEPMVIVMAMPSCGGRICDAQILNDMQVMGSQKVERLRMEKDAYLQ</sequence>
<reference evidence="1" key="1">
    <citation type="journal article" date="2023" name="Genome Biol. Evol.">
        <title>First Whole Genome Sequence and Flow Cytometry Genome Size Data for the Lichen-Forming Fungus Ramalina farinacea (Ascomycota).</title>
        <authorList>
            <person name="Llewellyn T."/>
            <person name="Mian S."/>
            <person name="Hill R."/>
            <person name="Leitch I.J."/>
            <person name="Gaya E."/>
        </authorList>
    </citation>
    <scope>NUCLEOTIDE SEQUENCE</scope>
    <source>
        <strain evidence="1">LIQ254RAFAR</strain>
    </source>
</reference>